<dbReference type="PROSITE" id="PS50237">
    <property type="entry name" value="HECT"/>
    <property type="match status" value="1"/>
</dbReference>
<feature type="active site" description="Glycyl thioester intermediate" evidence="5">
    <location>
        <position position="1149"/>
    </location>
</feature>
<name>A0AAD4NUH0_9PLEO</name>
<dbReference type="FunFam" id="3.30.2410.10:FF:000003">
    <property type="entry name" value="probable E3 ubiquitin-protein ligase HERC4 isoform X1"/>
    <property type="match status" value="1"/>
</dbReference>
<feature type="compositionally biased region" description="Polar residues" evidence="6">
    <location>
        <begin position="156"/>
        <end position="167"/>
    </location>
</feature>
<feature type="region of interest" description="Disordered" evidence="6">
    <location>
        <begin position="486"/>
        <end position="514"/>
    </location>
</feature>
<dbReference type="Proteomes" id="UP001199106">
    <property type="component" value="Unassembled WGS sequence"/>
</dbReference>
<feature type="region of interest" description="Disordered" evidence="6">
    <location>
        <begin position="232"/>
        <end position="273"/>
    </location>
</feature>
<dbReference type="InterPro" id="IPR044611">
    <property type="entry name" value="E3A/B/C-like"/>
</dbReference>
<dbReference type="PANTHER" id="PTHR45700">
    <property type="entry name" value="UBIQUITIN-PROTEIN LIGASE E3C"/>
    <property type="match status" value="1"/>
</dbReference>
<dbReference type="Gene3D" id="3.90.1750.10">
    <property type="entry name" value="Hect, E3 ligase catalytic domains"/>
    <property type="match status" value="1"/>
</dbReference>
<sequence length="1181" mass="132476">MNMTEGRRDALYNVSASAPAGRPAGPSRASTRLGHVVDVQDTRRILECSQTERQRRVQHLVRHYLSQILHGCKSAYCHVPTCLSSSKRDASKPHRPPTLLTATALAHYLAGQDNPNRGLCPHELNVAPESFEIANNLAEQARNDSAGHYAVYPSVGQQATRSSSGHGTATEEQEPDGGLMSALGQRQQARKDPKALGQNLYDTLTMIYSYTTHIPSPASVLASLVAPASQTEGHHAEATAQANAHSTTTQLNGKPGTVRQLSHRATATHGNSHSTNTVAEVLTNGQHVHKIPYHPLNDGLQRRPSSTSHSTAVDGASDSTMLSMKKTPRKSFAIGGASSPAVHQTKPAPVTSRPATQHTASGTRPPPGVSIVPQLSCETLDKLKEHVHRHGTCRSTDFNCVVDFDRRRRTRRTKPLANRSLFYTLSDPEKLLASFHDASPDFKDSPLPHLDSSRLVNSFRDWNHRNGALIFDSLWLALEALFTPPPELDPQKSPRLRPSRKGASADSQRDQPLNIQDGKTVASRYLDSREAAHIVMICIHALTSLVPIGWPHTWAQIRKLRSWGLMVPNVAPNTDEFAHPYMEIIDELEYEPAIRLADRLLRAVGTRTCFEHILASLKGDADTTETTETLMDVVVTHLEVVERTSMATRLRLSPNHDLDGDPGWTVTATFMEWLRTVIVKNWDSKAVINRWSSVGTAVMILDKLHSRQQALYLHSTMFEMPIIDERIDTVNEPINYLTWEHHPNTVHVFEYPCLFSAHHLVAYFRTINFTEMMKQYDYTMRNHQMQRSLEMFIREPYWYEIKRRSKVTLSDYLVLDVSREEPLKDTLDQLWGQDKRMLLKPLKVKMGHKEGEVGLDHGGVTYEFFRVVLSEAFRPENGMFTIDPQTRMTWFQPQSLEPNWKFEMLGILFSLAIYNGITLPITFPLAFYDCLQSGGNPRCKHVADYDALDYIKDGWPSLADSFQGLLSWHDGDVSDIFMREYVFSYEVFGQVVNQNLSHESAPITTSSESVLVTNANREQYVRDYVRALTYDSIAPQLTSFIRGFLTCINARSLHLFTPSTLRHLIEGTHHISLPDLERCAKYEDGYSASHTTIRAFWKVVARYSQDDLRHLLEFVTASDRVPVTGYESITFHVVRINGAPGALPSSSTCFGKLYLPDYGNGDVLGSKLGLAIRNSKGFGNV</sequence>
<feature type="compositionally biased region" description="Polar residues" evidence="6">
    <location>
        <begin position="353"/>
        <end position="362"/>
    </location>
</feature>
<evidence type="ECO:0000256" key="2">
    <source>
        <dbReference type="ARBA" id="ARBA00012485"/>
    </source>
</evidence>
<feature type="compositionally biased region" description="Polar residues" evidence="6">
    <location>
        <begin position="240"/>
        <end position="252"/>
    </location>
</feature>
<dbReference type="Pfam" id="PF16558">
    <property type="entry name" value="AZUL"/>
    <property type="match status" value="1"/>
</dbReference>
<keyword evidence="4 5" id="KW-0833">Ubl conjugation pathway</keyword>
<dbReference type="Gene3D" id="3.30.2160.10">
    <property type="entry name" value="Hect, E3 ligase catalytic domain"/>
    <property type="match status" value="1"/>
</dbReference>
<dbReference type="AlphaFoldDB" id="A0AAD4NUH0"/>
<evidence type="ECO:0000259" key="7">
    <source>
        <dbReference type="PROSITE" id="PS50237"/>
    </source>
</evidence>
<dbReference type="SUPFAM" id="SSF56204">
    <property type="entry name" value="Hect, E3 ligase catalytic domain"/>
    <property type="match status" value="1"/>
</dbReference>
<feature type="compositionally biased region" description="Polar residues" evidence="6">
    <location>
        <begin position="303"/>
        <end position="322"/>
    </location>
</feature>
<evidence type="ECO:0000256" key="6">
    <source>
        <dbReference type="SAM" id="MobiDB-lite"/>
    </source>
</evidence>
<evidence type="ECO:0000256" key="3">
    <source>
        <dbReference type="ARBA" id="ARBA00022679"/>
    </source>
</evidence>
<comment type="catalytic activity">
    <reaction evidence="1">
        <text>S-ubiquitinyl-[E2 ubiquitin-conjugating enzyme]-L-cysteine + [acceptor protein]-L-lysine = [E2 ubiquitin-conjugating enzyme]-L-cysteine + N(6)-ubiquitinyl-[acceptor protein]-L-lysine.</text>
        <dbReference type="EC" id="2.3.2.26"/>
    </reaction>
</comment>
<dbReference type="Gene3D" id="3.30.2410.10">
    <property type="entry name" value="Hect, E3 ligase catalytic domain"/>
    <property type="match status" value="1"/>
</dbReference>
<proteinExistence type="predicted"/>
<feature type="domain" description="HECT" evidence="7">
    <location>
        <begin position="834"/>
        <end position="1181"/>
    </location>
</feature>
<dbReference type="PANTHER" id="PTHR45700:SF8">
    <property type="entry name" value="HECT-TYPE E3 UBIQUITIN TRANSFERASE"/>
    <property type="match status" value="1"/>
</dbReference>
<protein>
    <recommendedName>
        <fullName evidence="2">HECT-type E3 ubiquitin transferase</fullName>
        <ecNumber evidence="2">2.3.2.26</ecNumber>
    </recommendedName>
</protein>
<evidence type="ECO:0000256" key="5">
    <source>
        <dbReference type="PROSITE-ProRule" id="PRU00104"/>
    </source>
</evidence>
<accession>A0AAD4NUH0</accession>
<dbReference type="EC" id="2.3.2.26" evidence="2"/>
<keyword evidence="3" id="KW-0808">Transferase</keyword>
<feature type="compositionally biased region" description="Basic and acidic residues" evidence="6">
    <location>
        <begin position="1"/>
        <end position="10"/>
    </location>
</feature>
<evidence type="ECO:0000313" key="8">
    <source>
        <dbReference type="EMBL" id="KAG9193885.1"/>
    </source>
</evidence>
<feature type="region of interest" description="Disordered" evidence="6">
    <location>
        <begin position="290"/>
        <end position="369"/>
    </location>
</feature>
<feature type="compositionally biased region" description="Low complexity" evidence="6">
    <location>
        <begin position="15"/>
        <end position="30"/>
    </location>
</feature>
<evidence type="ECO:0000256" key="1">
    <source>
        <dbReference type="ARBA" id="ARBA00000885"/>
    </source>
</evidence>
<dbReference type="InterPro" id="IPR042556">
    <property type="entry name" value="AZUL_sf"/>
</dbReference>
<comment type="caution">
    <text evidence="8">The sequence shown here is derived from an EMBL/GenBank/DDBJ whole genome shotgun (WGS) entry which is preliminary data.</text>
</comment>
<feature type="region of interest" description="Disordered" evidence="6">
    <location>
        <begin position="156"/>
        <end position="178"/>
    </location>
</feature>
<dbReference type="Pfam" id="PF00632">
    <property type="entry name" value="HECT"/>
    <property type="match status" value="1"/>
</dbReference>
<gene>
    <name evidence="8" type="ORF">G6011_03920</name>
</gene>
<feature type="region of interest" description="Disordered" evidence="6">
    <location>
        <begin position="1"/>
        <end position="31"/>
    </location>
</feature>
<dbReference type="Gene3D" id="6.10.130.10">
    <property type="entry name" value="Ubiquitin-protein ligase E3A, N-terminal zinc-binding domain (AZUL)"/>
    <property type="match status" value="1"/>
</dbReference>
<dbReference type="InterPro" id="IPR032353">
    <property type="entry name" value="AZUL"/>
</dbReference>
<dbReference type="InterPro" id="IPR035983">
    <property type="entry name" value="Hect_E3_ubiquitin_ligase"/>
</dbReference>
<feature type="compositionally biased region" description="Polar residues" evidence="6">
    <location>
        <begin position="259"/>
        <end position="273"/>
    </location>
</feature>
<keyword evidence="9" id="KW-1185">Reference proteome</keyword>
<dbReference type="EMBL" id="JAANER010000002">
    <property type="protein sequence ID" value="KAG9193885.1"/>
    <property type="molecule type" value="Genomic_DNA"/>
</dbReference>
<dbReference type="GO" id="GO:0000209">
    <property type="term" value="P:protein polyubiquitination"/>
    <property type="evidence" value="ECO:0007669"/>
    <property type="project" value="InterPro"/>
</dbReference>
<evidence type="ECO:0000256" key="4">
    <source>
        <dbReference type="ARBA" id="ARBA00022786"/>
    </source>
</evidence>
<dbReference type="GO" id="GO:0061630">
    <property type="term" value="F:ubiquitin protein ligase activity"/>
    <property type="evidence" value="ECO:0007669"/>
    <property type="project" value="UniProtKB-EC"/>
</dbReference>
<dbReference type="SMART" id="SM00119">
    <property type="entry name" value="HECTc"/>
    <property type="match status" value="1"/>
</dbReference>
<evidence type="ECO:0000313" key="9">
    <source>
        <dbReference type="Proteomes" id="UP001199106"/>
    </source>
</evidence>
<dbReference type="InterPro" id="IPR000569">
    <property type="entry name" value="HECT_dom"/>
</dbReference>
<organism evidence="8 9">
    <name type="scientific">Alternaria panax</name>
    <dbReference type="NCBI Taxonomy" id="48097"/>
    <lineage>
        <taxon>Eukaryota</taxon>
        <taxon>Fungi</taxon>
        <taxon>Dikarya</taxon>
        <taxon>Ascomycota</taxon>
        <taxon>Pezizomycotina</taxon>
        <taxon>Dothideomycetes</taxon>
        <taxon>Pleosporomycetidae</taxon>
        <taxon>Pleosporales</taxon>
        <taxon>Pleosporineae</taxon>
        <taxon>Pleosporaceae</taxon>
        <taxon>Alternaria</taxon>
        <taxon>Alternaria sect. Panax</taxon>
    </lineage>
</organism>
<reference evidence="8" key="1">
    <citation type="submission" date="2021-07" db="EMBL/GenBank/DDBJ databases">
        <title>Genome Resource of American Ginseng Black Spot Pathogen Alternaria panax.</title>
        <authorList>
            <person name="Qiu C."/>
            <person name="Wang W."/>
            <person name="Liu Z."/>
        </authorList>
    </citation>
    <scope>NUCLEOTIDE SEQUENCE</scope>
    <source>
        <strain evidence="8">BNCC115425</strain>
    </source>
</reference>